<dbReference type="EMBL" id="CP068393">
    <property type="protein sequence ID" value="QUC66418.1"/>
    <property type="molecule type" value="Genomic_DNA"/>
</dbReference>
<reference evidence="1" key="1">
    <citation type="submission" date="2021-01" db="EMBL/GenBank/DDBJ databases">
        <title>Complete genome sequence of Clostridiales bacterium R-7.</title>
        <authorList>
            <person name="Mahoney-Kurpe S.C."/>
            <person name="Palevich N."/>
            <person name="Koike S."/>
            <person name="Moon C.D."/>
            <person name="Attwood G.T."/>
        </authorList>
    </citation>
    <scope>NUCLEOTIDE SEQUENCE</scope>
    <source>
        <strain evidence="1">R-7</strain>
    </source>
</reference>
<keyword evidence="2" id="KW-1185">Reference proteome</keyword>
<evidence type="ECO:0000313" key="2">
    <source>
        <dbReference type="Proteomes" id="UP000682782"/>
    </source>
</evidence>
<gene>
    <name evidence="1" type="ORF">JYE49_11180</name>
</gene>
<name>A0AC61MXK4_9FIRM</name>
<dbReference type="Proteomes" id="UP000682782">
    <property type="component" value="Chromosome"/>
</dbReference>
<sequence>MRKETQVPGSMSEEELNRLVDAYSGILLGLCRLTLGDTAMAQDIVQETFLKAWQSGGFRRESEKAWLIRVAINLCHDYHRSRWWKHIDHKADLDEIQIAEPDPADREILAMVKELPFRERQIVILYYWNRMRTNEIAETLGISQASVSRSLEKARKLLKLELEGG</sequence>
<accession>A0AC61MXK4</accession>
<organism evidence="1 2">
    <name type="scientific">Aristaeella hokkaidonensis</name>
    <dbReference type="NCBI Taxonomy" id="3046382"/>
    <lineage>
        <taxon>Bacteria</taxon>
        <taxon>Bacillati</taxon>
        <taxon>Bacillota</taxon>
        <taxon>Clostridia</taxon>
        <taxon>Eubacteriales</taxon>
        <taxon>Aristaeellaceae</taxon>
        <taxon>Aristaeella</taxon>
    </lineage>
</organism>
<proteinExistence type="predicted"/>
<protein>
    <submittedName>
        <fullName evidence="1">Sigma-70 family RNA polymerase sigma factor</fullName>
    </submittedName>
</protein>
<evidence type="ECO:0000313" key="1">
    <source>
        <dbReference type="EMBL" id="QUC66418.1"/>
    </source>
</evidence>